<dbReference type="Gene3D" id="3.40.50.300">
    <property type="entry name" value="P-loop containing nucleotide triphosphate hydrolases"/>
    <property type="match status" value="1"/>
</dbReference>
<evidence type="ECO:0000313" key="3">
    <source>
        <dbReference type="Proteomes" id="UP000499080"/>
    </source>
</evidence>
<dbReference type="SUPFAM" id="SSF52540">
    <property type="entry name" value="P-loop containing nucleoside triphosphate hydrolases"/>
    <property type="match status" value="1"/>
</dbReference>
<accession>A0A4Y2QZZ6</accession>
<dbReference type="Proteomes" id="UP000499080">
    <property type="component" value="Unassembled WGS sequence"/>
</dbReference>
<feature type="region of interest" description="Disordered" evidence="1">
    <location>
        <begin position="46"/>
        <end position="115"/>
    </location>
</feature>
<evidence type="ECO:0000313" key="2">
    <source>
        <dbReference type="EMBL" id="GBN68675.1"/>
    </source>
</evidence>
<reference evidence="2 3" key="1">
    <citation type="journal article" date="2019" name="Sci. Rep.">
        <title>Orb-weaving spider Araneus ventricosus genome elucidates the spidroin gene catalogue.</title>
        <authorList>
            <person name="Kono N."/>
            <person name="Nakamura H."/>
            <person name="Ohtoshi R."/>
            <person name="Moran D.A.P."/>
            <person name="Shinohara A."/>
            <person name="Yoshida Y."/>
            <person name="Fujiwara M."/>
            <person name="Mori M."/>
            <person name="Tomita M."/>
            <person name="Arakawa K."/>
        </authorList>
    </citation>
    <scope>NUCLEOTIDE SEQUENCE [LARGE SCALE GENOMIC DNA]</scope>
</reference>
<protein>
    <submittedName>
        <fullName evidence="2">Uncharacterized protein</fullName>
    </submittedName>
</protein>
<dbReference type="AlphaFoldDB" id="A0A4Y2QZZ6"/>
<evidence type="ECO:0000256" key="1">
    <source>
        <dbReference type="SAM" id="MobiDB-lite"/>
    </source>
</evidence>
<gene>
    <name evidence="2" type="ORF">AVEN_199907_1</name>
</gene>
<dbReference type="OrthoDB" id="10535002at2759"/>
<organism evidence="2 3">
    <name type="scientific">Araneus ventricosus</name>
    <name type="common">Orbweaver spider</name>
    <name type="synonym">Epeira ventricosa</name>
    <dbReference type="NCBI Taxonomy" id="182803"/>
    <lineage>
        <taxon>Eukaryota</taxon>
        <taxon>Metazoa</taxon>
        <taxon>Ecdysozoa</taxon>
        <taxon>Arthropoda</taxon>
        <taxon>Chelicerata</taxon>
        <taxon>Arachnida</taxon>
        <taxon>Araneae</taxon>
        <taxon>Araneomorphae</taxon>
        <taxon>Entelegynae</taxon>
        <taxon>Araneoidea</taxon>
        <taxon>Araneidae</taxon>
        <taxon>Araneus</taxon>
    </lineage>
</organism>
<comment type="caution">
    <text evidence="2">The sequence shown here is derived from an EMBL/GenBank/DDBJ whole genome shotgun (WGS) entry which is preliminary data.</text>
</comment>
<keyword evidence="3" id="KW-1185">Reference proteome</keyword>
<proteinExistence type="predicted"/>
<feature type="compositionally biased region" description="Basic and acidic residues" evidence="1">
    <location>
        <begin position="50"/>
        <end position="67"/>
    </location>
</feature>
<dbReference type="InterPro" id="IPR027417">
    <property type="entry name" value="P-loop_NTPase"/>
</dbReference>
<sequence length="213" mass="23541">MRKVSGSSNGNHFYPCVYILVFGASVRVRIKPKMVEDRNDDLLFNLSSEPVKKQEKKTPEERNENDKTNVQPSLPSSVEKKALKKKKKEMMQHAPGKGPKDFHAHKSKEHVPSSSLFTGSGMTLPLIVKKQKSISEPLFSAKTFDFFDLHPHLVACLKSRLEAEKATKVQEQTIPVLLDGHDALVKSCTGSGQSTAAASSRLLLVGGFLKESL</sequence>
<name>A0A4Y2QZZ6_ARAVE</name>
<dbReference type="EMBL" id="BGPR01015291">
    <property type="protein sequence ID" value="GBN68675.1"/>
    <property type="molecule type" value="Genomic_DNA"/>
</dbReference>